<reference evidence="1" key="1">
    <citation type="submission" date="2018-05" db="EMBL/GenBank/DDBJ databases">
        <authorList>
            <person name="Lanie J.A."/>
            <person name="Ng W.-L."/>
            <person name="Kazmierczak K.M."/>
            <person name="Andrzejewski T.M."/>
            <person name="Davidsen T.M."/>
            <person name="Wayne K.J."/>
            <person name="Tettelin H."/>
            <person name="Glass J.I."/>
            <person name="Rusch D."/>
            <person name="Podicherti R."/>
            <person name="Tsui H.-C.T."/>
            <person name="Winkler M.E."/>
        </authorList>
    </citation>
    <scope>NUCLEOTIDE SEQUENCE</scope>
</reference>
<organism evidence="1">
    <name type="scientific">marine metagenome</name>
    <dbReference type="NCBI Taxonomy" id="408172"/>
    <lineage>
        <taxon>unclassified sequences</taxon>
        <taxon>metagenomes</taxon>
        <taxon>ecological metagenomes</taxon>
    </lineage>
</organism>
<dbReference type="EMBL" id="UINC01101379">
    <property type="protein sequence ID" value="SVC62142.1"/>
    <property type="molecule type" value="Genomic_DNA"/>
</dbReference>
<gene>
    <name evidence="1" type="ORF">METZ01_LOCUS314996</name>
</gene>
<feature type="non-terminal residue" evidence="1">
    <location>
        <position position="1"/>
    </location>
</feature>
<protein>
    <submittedName>
        <fullName evidence="1">Uncharacterized protein</fullName>
    </submittedName>
</protein>
<name>A0A382NQY7_9ZZZZ</name>
<proteinExistence type="predicted"/>
<sequence>LDLDQNEKEWFDKGVSSIKNALAGIDI</sequence>
<dbReference type="AlphaFoldDB" id="A0A382NQY7"/>
<accession>A0A382NQY7</accession>
<evidence type="ECO:0000313" key="1">
    <source>
        <dbReference type="EMBL" id="SVC62142.1"/>
    </source>
</evidence>